<reference evidence="1" key="1">
    <citation type="submission" date="2021-04" db="EMBL/GenBank/DDBJ databases">
        <authorList>
            <person name="Rodrigo-Torres L."/>
            <person name="Arahal R. D."/>
            <person name="Lucena T."/>
        </authorList>
    </citation>
    <scope>NUCLEOTIDE SEQUENCE</scope>
    <source>
        <strain evidence="1">CECT 9275</strain>
    </source>
</reference>
<comment type="caution">
    <text evidence="1">The sequence shown here is derived from an EMBL/GenBank/DDBJ whole genome shotgun (WGS) entry which is preliminary data.</text>
</comment>
<organism evidence="1 2">
    <name type="scientific">Dyadobacter helix</name>
    <dbReference type="NCBI Taxonomy" id="2822344"/>
    <lineage>
        <taxon>Bacteria</taxon>
        <taxon>Pseudomonadati</taxon>
        <taxon>Bacteroidota</taxon>
        <taxon>Cytophagia</taxon>
        <taxon>Cytophagales</taxon>
        <taxon>Spirosomataceae</taxon>
        <taxon>Dyadobacter</taxon>
    </lineage>
</organism>
<accession>A0A916JA94</accession>
<dbReference type="Pfam" id="PF09697">
    <property type="entry name" value="Porph_ging"/>
    <property type="match status" value="1"/>
</dbReference>
<dbReference type="AlphaFoldDB" id="A0A916JA94"/>
<gene>
    <name evidence="1" type="ORF">DYBT9275_01430</name>
</gene>
<name>A0A916JA94_9BACT</name>
<dbReference type="Proteomes" id="UP000680038">
    <property type="component" value="Unassembled WGS sequence"/>
</dbReference>
<sequence>MKRLFVLLFLINSTTGFSQGTEGVVTYQRTQFWTKILPRLTFLSQEEKDRELRTWGSDDTGWKTKYQLYFNGKESKFVEIQEQSEYGYNRRPSEYMIYRNFDQEKRVEIEEISAKQYLVEDSLVTPSWKVLNKIKEVNGELCMMAVTEDTIRGQKIVAWFANNIAVSAGPEKYFGLPGLIMELDIDDGAVIISAIKVEMKPVSEQLVLPKKIKGKKIGASDYDKLIAGIIRDSNKGRRNPYWSIRY</sequence>
<proteinExistence type="predicted"/>
<evidence type="ECO:0000313" key="2">
    <source>
        <dbReference type="Proteomes" id="UP000680038"/>
    </source>
</evidence>
<dbReference type="EMBL" id="CAJRAF010000001">
    <property type="protein sequence ID" value="CAG4994616.1"/>
    <property type="molecule type" value="Genomic_DNA"/>
</dbReference>
<keyword evidence="2" id="KW-1185">Reference proteome</keyword>
<dbReference type="InterPro" id="IPR005901">
    <property type="entry name" value="GLPGLI"/>
</dbReference>
<protein>
    <recommendedName>
        <fullName evidence="3">GLPGLI family protein</fullName>
    </recommendedName>
</protein>
<dbReference type="NCBIfam" id="TIGR01200">
    <property type="entry name" value="GLPGLI"/>
    <property type="match status" value="1"/>
</dbReference>
<evidence type="ECO:0000313" key="1">
    <source>
        <dbReference type="EMBL" id="CAG4994616.1"/>
    </source>
</evidence>
<evidence type="ECO:0008006" key="3">
    <source>
        <dbReference type="Google" id="ProtNLM"/>
    </source>
</evidence>